<evidence type="ECO:0000313" key="8">
    <source>
        <dbReference type="EMBL" id="PMS22847.1"/>
    </source>
</evidence>
<reference evidence="8 9" key="1">
    <citation type="submission" date="2018-01" db="EMBL/GenBank/DDBJ databases">
        <title>Whole genome analyses suggest that Burkholderia sensu lato contains two further novel genera in the rhizoxinica-symbiotica group Mycetohabitans gen. nov., and Trinickia gen. nov.: implications for the evolution of diazotrophy and nodulation in the Burkholderiaceae.</title>
        <authorList>
            <person name="Estrada-de los Santos P."/>
            <person name="Palmer M."/>
            <person name="Chavez-Ramirez B."/>
            <person name="Beukes C."/>
            <person name="Steenkamp E.T."/>
            <person name="Hirsch A.M."/>
            <person name="Manyaka P."/>
            <person name="Maluk M."/>
            <person name="Lafos M."/>
            <person name="Crook M."/>
            <person name="Gross E."/>
            <person name="Simon M.F."/>
            <person name="Bueno dos Reis Junior F."/>
            <person name="Poole P.S."/>
            <person name="Venter S.N."/>
            <person name="James E.K."/>
        </authorList>
    </citation>
    <scope>NUCLEOTIDE SEQUENCE [LARGE SCALE GENOMIC DNA]</scope>
    <source>
        <strain evidence="8 9">GP25-8</strain>
    </source>
</reference>
<gene>
    <name evidence="8" type="ORF">C0Z19_16320</name>
</gene>
<evidence type="ECO:0000256" key="4">
    <source>
        <dbReference type="ARBA" id="ARBA00022692"/>
    </source>
</evidence>
<evidence type="ECO:0000256" key="2">
    <source>
        <dbReference type="ARBA" id="ARBA00005262"/>
    </source>
</evidence>
<evidence type="ECO:0000256" key="3">
    <source>
        <dbReference type="ARBA" id="ARBA00022475"/>
    </source>
</evidence>
<evidence type="ECO:0000256" key="7">
    <source>
        <dbReference type="SAM" id="Phobius"/>
    </source>
</evidence>
<dbReference type="Pfam" id="PF02417">
    <property type="entry name" value="Chromate_transp"/>
    <property type="match status" value="1"/>
</dbReference>
<proteinExistence type="inferred from homology"/>
<dbReference type="InterPro" id="IPR052518">
    <property type="entry name" value="CHR_Transporter"/>
</dbReference>
<dbReference type="RefSeq" id="WP_102610879.1">
    <property type="nucleotide sequence ID" value="NZ_CADIKD010000009.1"/>
</dbReference>
<comment type="similarity">
    <text evidence="2">Belongs to the chromate ion transporter (CHR) (TC 2.A.51) family.</text>
</comment>
<evidence type="ECO:0000256" key="6">
    <source>
        <dbReference type="ARBA" id="ARBA00023136"/>
    </source>
</evidence>
<dbReference type="Proteomes" id="UP000235347">
    <property type="component" value="Unassembled WGS sequence"/>
</dbReference>
<keyword evidence="6 7" id="KW-0472">Membrane</keyword>
<keyword evidence="5 7" id="KW-1133">Transmembrane helix</keyword>
<dbReference type="GO" id="GO:0005886">
    <property type="term" value="C:plasma membrane"/>
    <property type="evidence" value="ECO:0007669"/>
    <property type="project" value="UniProtKB-SubCell"/>
</dbReference>
<protein>
    <submittedName>
        <fullName evidence="8">Chromate transporter</fullName>
    </submittedName>
</protein>
<dbReference type="EMBL" id="PNYB01000013">
    <property type="protein sequence ID" value="PMS22847.1"/>
    <property type="molecule type" value="Genomic_DNA"/>
</dbReference>
<dbReference type="PANTHER" id="PTHR43663:SF1">
    <property type="entry name" value="CHROMATE TRANSPORTER"/>
    <property type="match status" value="1"/>
</dbReference>
<evidence type="ECO:0000256" key="5">
    <source>
        <dbReference type="ARBA" id="ARBA00022989"/>
    </source>
</evidence>
<comment type="caution">
    <text evidence="8">The sequence shown here is derived from an EMBL/GenBank/DDBJ whole genome shotgun (WGS) entry which is preliminary data.</text>
</comment>
<sequence>MEGAAMILIELAWRFALVSAIAFGGATAVIPEMHRFLVEQNHWIDDTTFAALFAISQASPGPNVLFVALFGWQVAGFAGALVSTLAMCGPSSLCALAFEHYTGAHRDARWMTIIRRALAPVTIGLLMATGATLAQGADHSIATVALTIATVAVGLSTRLNPLWLIAAGAAIGVLGYA</sequence>
<feature type="transmembrane region" description="Helical" evidence="7">
    <location>
        <begin position="70"/>
        <end position="96"/>
    </location>
</feature>
<evidence type="ECO:0000313" key="9">
    <source>
        <dbReference type="Proteomes" id="UP000235347"/>
    </source>
</evidence>
<evidence type="ECO:0000256" key="1">
    <source>
        <dbReference type="ARBA" id="ARBA00004651"/>
    </source>
</evidence>
<organism evidence="8 9">
    <name type="scientific">Trinickia soli</name>
    <dbReference type="NCBI Taxonomy" id="380675"/>
    <lineage>
        <taxon>Bacteria</taxon>
        <taxon>Pseudomonadati</taxon>
        <taxon>Pseudomonadota</taxon>
        <taxon>Betaproteobacteria</taxon>
        <taxon>Burkholderiales</taxon>
        <taxon>Burkholderiaceae</taxon>
        <taxon>Trinickia</taxon>
    </lineage>
</organism>
<comment type="subcellular location">
    <subcellularLocation>
        <location evidence="1">Cell membrane</location>
        <topology evidence="1">Multi-pass membrane protein</topology>
    </subcellularLocation>
</comment>
<dbReference type="AlphaFoldDB" id="A0A2N7W0B6"/>
<feature type="transmembrane region" description="Helical" evidence="7">
    <location>
        <begin position="12"/>
        <end position="30"/>
    </location>
</feature>
<dbReference type="GO" id="GO:0015109">
    <property type="term" value="F:chromate transmembrane transporter activity"/>
    <property type="evidence" value="ECO:0007669"/>
    <property type="project" value="InterPro"/>
</dbReference>
<dbReference type="PANTHER" id="PTHR43663">
    <property type="entry name" value="CHROMATE TRANSPORT PROTEIN-RELATED"/>
    <property type="match status" value="1"/>
</dbReference>
<keyword evidence="4 7" id="KW-0812">Transmembrane</keyword>
<name>A0A2N7W0B6_9BURK</name>
<accession>A0A2N7W0B6</accession>
<keyword evidence="9" id="KW-1185">Reference proteome</keyword>
<feature type="transmembrane region" description="Helical" evidence="7">
    <location>
        <begin position="117"/>
        <end position="134"/>
    </location>
</feature>
<dbReference type="InterPro" id="IPR003370">
    <property type="entry name" value="Chromate_transpt"/>
</dbReference>
<keyword evidence="3" id="KW-1003">Cell membrane</keyword>